<evidence type="ECO:0000256" key="4">
    <source>
        <dbReference type="ARBA" id="ARBA00022729"/>
    </source>
</evidence>
<evidence type="ECO:0000259" key="10">
    <source>
        <dbReference type="PROSITE" id="PS50978"/>
    </source>
</evidence>
<dbReference type="AlphaFoldDB" id="A0AA95EZ53"/>
<dbReference type="InterPro" id="IPR050436">
    <property type="entry name" value="IsdA"/>
</dbReference>
<keyword evidence="8" id="KW-1133">Transmembrane helix</keyword>
<organism evidence="11 12">
    <name type="scientific">Candidatus Cohnella colombiensis</name>
    <dbReference type="NCBI Taxonomy" id="3121368"/>
    <lineage>
        <taxon>Bacteria</taxon>
        <taxon>Bacillati</taxon>
        <taxon>Bacillota</taxon>
        <taxon>Bacilli</taxon>
        <taxon>Bacillales</taxon>
        <taxon>Paenibacillaceae</taxon>
        <taxon>Cohnella</taxon>
    </lineage>
</organism>
<feature type="domain" description="NEAT" evidence="10">
    <location>
        <begin position="32"/>
        <end position="153"/>
    </location>
</feature>
<keyword evidence="5" id="KW-0408">Iron</keyword>
<dbReference type="GO" id="GO:0009274">
    <property type="term" value="C:peptidoglycan-based cell wall"/>
    <property type="evidence" value="ECO:0007669"/>
    <property type="project" value="InterPro"/>
</dbReference>
<keyword evidence="6" id="KW-0572">Peptidoglycan-anchor</keyword>
<dbReference type="Gene3D" id="2.60.40.1850">
    <property type="match status" value="1"/>
</dbReference>
<evidence type="ECO:0000313" key="11">
    <source>
        <dbReference type="EMBL" id="WEK54048.1"/>
    </source>
</evidence>
<proteinExistence type="predicted"/>
<evidence type="ECO:0000256" key="6">
    <source>
        <dbReference type="ARBA" id="ARBA00023088"/>
    </source>
</evidence>
<dbReference type="SMART" id="SM00725">
    <property type="entry name" value="NEAT"/>
    <property type="match status" value="1"/>
</dbReference>
<dbReference type="EMBL" id="CP119317">
    <property type="protein sequence ID" value="WEK54048.1"/>
    <property type="molecule type" value="Genomic_DNA"/>
</dbReference>
<evidence type="ECO:0000256" key="1">
    <source>
        <dbReference type="ARBA" id="ARBA00004168"/>
    </source>
</evidence>
<reference evidence="11" key="1">
    <citation type="submission" date="2023-03" db="EMBL/GenBank/DDBJ databases">
        <title>Andean soil-derived lignocellulolytic bacterial consortium as a source of novel taxa and putative plastic-active enzymes.</title>
        <authorList>
            <person name="Diaz-Garcia L."/>
            <person name="Chuvochina M."/>
            <person name="Feuerriegel G."/>
            <person name="Bunk B."/>
            <person name="Sproer C."/>
            <person name="Streit W.R."/>
            <person name="Rodriguez L.M."/>
            <person name="Overmann J."/>
            <person name="Jimenez D.J."/>
        </authorList>
    </citation>
    <scope>NUCLEOTIDE SEQUENCE</scope>
    <source>
        <strain evidence="11">MAG 2441</strain>
    </source>
</reference>
<evidence type="ECO:0000256" key="9">
    <source>
        <dbReference type="SAM" id="SignalP"/>
    </source>
</evidence>
<dbReference type="SUPFAM" id="SSF158911">
    <property type="entry name" value="NEAT domain-like"/>
    <property type="match status" value="1"/>
</dbReference>
<dbReference type="CDD" id="cd06920">
    <property type="entry name" value="NEAT"/>
    <property type="match status" value="1"/>
</dbReference>
<dbReference type="PROSITE" id="PS50978">
    <property type="entry name" value="NEAT"/>
    <property type="match status" value="1"/>
</dbReference>
<feature type="transmembrane region" description="Helical" evidence="8">
    <location>
        <begin position="293"/>
        <end position="312"/>
    </location>
</feature>
<evidence type="ECO:0000256" key="3">
    <source>
        <dbReference type="ARBA" id="ARBA00022525"/>
    </source>
</evidence>
<evidence type="ECO:0000256" key="5">
    <source>
        <dbReference type="ARBA" id="ARBA00023004"/>
    </source>
</evidence>
<name>A0AA95EZ53_9BACL</name>
<dbReference type="PANTHER" id="PTHR37824:SF1">
    <property type="entry name" value="IRON-REGULATED SURFACE DETERMINANT PROTEIN C"/>
    <property type="match status" value="1"/>
</dbReference>
<keyword evidence="3" id="KW-0964">Secreted</keyword>
<dbReference type="InterPro" id="IPR037250">
    <property type="entry name" value="NEAT_dom_sf"/>
</dbReference>
<evidence type="ECO:0000256" key="8">
    <source>
        <dbReference type="SAM" id="Phobius"/>
    </source>
</evidence>
<dbReference type="NCBIfam" id="TIGR03656">
    <property type="entry name" value="IsdC"/>
    <property type="match status" value="1"/>
</dbReference>
<feature type="compositionally biased region" description="Basic and acidic residues" evidence="7">
    <location>
        <begin position="176"/>
        <end position="192"/>
    </location>
</feature>
<feature type="region of interest" description="Disordered" evidence="7">
    <location>
        <begin position="155"/>
        <end position="287"/>
    </location>
</feature>
<gene>
    <name evidence="11" type="primary">isdC</name>
    <name evidence="11" type="ORF">P0Y55_16025</name>
</gene>
<accession>A0AA95EZ53</accession>
<dbReference type="InterPro" id="IPR019909">
    <property type="entry name" value="Haem_uptake_protein_IsdC"/>
</dbReference>
<dbReference type="PANTHER" id="PTHR37824">
    <property type="entry name" value="IRON-REGULATED SURFACE DETERMINANT PROTEIN C"/>
    <property type="match status" value="1"/>
</dbReference>
<evidence type="ECO:0000313" key="12">
    <source>
        <dbReference type="Proteomes" id="UP001178662"/>
    </source>
</evidence>
<dbReference type="GO" id="GO:0015886">
    <property type="term" value="P:heme transport"/>
    <property type="evidence" value="ECO:0007669"/>
    <property type="project" value="InterPro"/>
</dbReference>
<protein>
    <submittedName>
        <fullName evidence="11">Heme uptake protein IsdC</fullName>
    </submittedName>
</protein>
<evidence type="ECO:0000256" key="2">
    <source>
        <dbReference type="ARBA" id="ARBA00022512"/>
    </source>
</evidence>
<feature type="signal peptide" evidence="9">
    <location>
        <begin position="1"/>
        <end position="28"/>
    </location>
</feature>
<keyword evidence="8" id="KW-0472">Membrane</keyword>
<comment type="subcellular location">
    <subcellularLocation>
        <location evidence="1">Secreted</location>
        <location evidence="1">Cell wall</location>
        <topology evidence="1">Peptidoglycan-anchor</topology>
    </subcellularLocation>
</comment>
<feature type="chain" id="PRO_5041668580" evidence="9">
    <location>
        <begin position="29"/>
        <end position="321"/>
    </location>
</feature>
<feature type="compositionally biased region" description="Basic and acidic residues" evidence="7">
    <location>
        <begin position="199"/>
        <end position="210"/>
    </location>
</feature>
<keyword evidence="12" id="KW-1185">Reference proteome</keyword>
<keyword evidence="4 9" id="KW-0732">Signal</keyword>
<sequence length="321" mass="34843">MYKRYATLMLVMLMTVVSMLLGTMRADAAATLADGEYTIDYLVKKTDNGSVSIANDYFVKPAKLIVKNGSFEIQIQMNQSEWVTQFQVPKGDDFADAKVISRNEENNTRIVSVNVDDLATPVPIRMKIKVPDIDYSHQYTVHFEFDEKSIVATSKAPSVSEEKKEPVASASPKPSTSKEDSGSSNKPSDKTTSDQSTKQPEKPEKPEKLEPTAPSPTEPSESVPEQTAEATPPEENSATPVPEESASASPVVEETVVSNESAEPEGVAESSSEASAEVVPLEEEQSSSNNTTLIIVIIAVIIAAAGTTYYIFRRKRGAKSK</sequence>
<dbReference type="Proteomes" id="UP001178662">
    <property type="component" value="Chromosome"/>
</dbReference>
<keyword evidence="8" id="KW-0812">Transmembrane</keyword>
<dbReference type="InterPro" id="IPR006635">
    <property type="entry name" value="NEAT_dom"/>
</dbReference>
<evidence type="ECO:0000256" key="7">
    <source>
        <dbReference type="SAM" id="MobiDB-lite"/>
    </source>
</evidence>
<feature type="compositionally biased region" description="Low complexity" evidence="7">
    <location>
        <begin position="218"/>
        <end position="279"/>
    </location>
</feature>
<dbReference type="Pfam" id="PF05031">
    <property type="entry name" value="NEAT"/>
    <property type="match status" value="1"/>
</dbReference>
<keyword evidence="2" id="KW-0134">Cell wall</keyword>
<dbReference type="GO" id="GO:0030492">
    <property type="term" value="F:hemoglobin binding"/>
    <property type="evidence" value="ECO:0007669"/>
    <property type="project" value="InterPro"/>
</dbReference>